<accession>A0ABU0IQ15</accession>
<reference evidence="5 6" key="1">
    <citation type="submission" date="2023-07" db="EMBL/GenBank/DDBJ databases">
        <title>Genomic Encyclopedia of Type Strains, Phase IV (KMG-IV): sequencing the most valuable type-strain genomes for metagenomic binning, comparative biology and taxonomic classification.</title>
        <authorList>
            <person name="Goeker M."/>
        </authorList>
    </citation>
    <scope>NUCLEOTIDE SEQUENCE [LARGE SCALE GENOMIC DNA]</scope>
    <source>
        <strain evidence="5 6">DSM 18695</strain>
    </source>
</reference>
<proteinExistence type="predicted"/>
<evidence type="ECO:0000256" key="2">
    <source>
        <dbReference type="ARBA" id="ARBA00023125"/>
    </source>
</evidence>
<keyword evidence="3" id="KW-0804">Transcription</keyword>
<feature type="domain" description="HTH luxR-type" evidence="4">
    <location>
        <begin position="117"/>
        <end position="182"/>
    </location>
</feature>
<dbReference type="InterPro" id="IPR036388">
    <property type="entry name" value="WH-like_DNA-bd_sf"/>
</dbReference>
<dbReference type="SMART" id="SM00421">
    <property type="entry name" value="HTH_LUXR"/>
    <property type="match status" value="1"/>
</dbReference>
<keyword evidence="6" id="KW-1185">Reference proteome</keyword>
<protein>
    <submittedName>
        <fullName evidence="5">DNA-binding CsgD family transcriptional regulator</fullName>
    </submittedName>
</protein>
<dbReference type="RefSeq" id="WP_307348499.1">
    <property type="nucleotide sequence ID" value="NZ_JAUSVS010000002.1"/>
</dbReference>
<dbReference type="EMBL" id="JAUSVS010000002">
    <property type="protein sequence ID" value="MDQ0464103.1"/>
    <property type="molecule type" value="Genomic_DNA"/>
</dbReference>
<comment type="caution">
    <text evidence="5">The sequence shown here is derived from an EMBL/GenBank/DDBJ whole genome shotgun (WGS) entry which is preliminary data.</text>
</comment>
<evidence type="ECO:0000256" key="1">
    <source>
        <dbReference type="ARBA" id="ARBA00023015"/>
    </source>
</evidence>
<evidence type="ECO:0000313" key="6">
    <source>
        <dbReference type="Proteomes" id="UP001228905"/>
    </source>
</evidence>
<organism evidence="5 6">
    <name type="scientific">Caulobacter ginsengisoli</name>
    <dbReference type="NCBI Taxonomy" id="400775"/>
    <lineage>
        <taxon>Bacteria</taxon>
        <taxon>Pseudomonadati</taxon>
        <taxon>Pseudomonadota</taxon>
        <taxon>Alphaproteobacteria</taxon>
        <taxon>Caulobacterales</taxon>
        <taxon>Caulobacteraceae</taxon>
        <taxon>Caulobacter</taxon>
    </lineage>
</organism>
<dbReference type="PROSITE" id="PS00622">
    <property type="entry name" value="HTH_LUXR_1"/>
    <property type="match status" value="1"/>
</dbReference>
<dbReference type="PANTHER" id="PTHR44688:SF16">
    <property type="entry name" value="DNA-BINDING TRANSCRIPTIONAL ACTIVATOR DEVR_DOSR"/>
    <property type="match status" value="1"/>
</dbReference>
<dbReference type="SUPFAM" id="SSF46894">
    <property type="entry name" value="C-terminal effector domain of the bipartite response regulators"/>
    <property type="match status" value="1"/>
</dbReference>
<dbReference type="InterPro" id="IPR016032">
    <property type="entry name" value="Sig_transdc_resp-reg_C-effctor"/>
</dbReference>
<dbReference type="CDD" id="cd06170">
    <property type="entry name" value="LuxR_C_like"/>
    <property type="match status" value="1"/>
</dbReference>
<dbReference type="Proteomes" id="UP001228905">
    <property type="component" value="Unassembled WGS sequence"/>
</dbReference>
<dbReference type="GO" id="GO:0003677">
    <property type="term" value="F:DNA binding"/>
    <property type="evidence" value="ECO:0007669"/>
    <property type="project" value="UniProtKB-KW"/>
</dbReference>
<name>A0ABU0IQ15_9CAUL</name>
<dbReference type="PROSITE" id="PS50043">
    <property type="entry name" value="HTH_LUXR_2"/>
    <property type="match status" value="1"/>
</dbReference>
<evidence type="ECO:0000313" key="5">
    <source>
        <dbReference type="EMBL" id="MDQ0464103.1"/>
    </source>
</evidence>
<keyword evidence="2 5" id="KW-0238">DNA-binding</keyword>
<dbReference type="Pfam" id="PF00196">
    <property type="entry name" value="GerE"/>
    <property type="match status" value="1"/>
</dbReference>
<gene>
    <name evidence="5" type="ORF">QO010_001874</name>
</gene>
<dbReference type="Gene3D" id="1.10.10.10">
    <property type="entry name" value="Winged helix-like DNA-binding domain superfamily/Winged helix DNA-binding domain"/>
    <property type="match status" value="1"/>
</dbReference>
<keyword evidence="1" id="KW-0805">Transcription regulation</keyword>
<dbReference type="PANTHER" id="PTHR44688">
    <property type="entry name" value="DNA-BINDING TRANSCRIPTIONAL ACTIVATOR DEVR_DOSR"/>
    <property type="match status" value="1"/>
</dbReference>
<sequence>MNRDFHRAVRSQVDALVDRYGPEKAFEEARRRRLALPKGPTRTFAYSVELVAAEVAGVSIDNPKAKPLGPEGPLWFLPFVSQERLDAVQAFWGRLAERLGLPSAPDPTPLARAFTTGEAGPSPLTERQLECLRWAAQGKSSWDIAAIVGLSPRTVDEHLDNACRRLGVKRRTQAAIIAMRDGLL</sequence>
<evidence type="ECO:0000259" key="4">
    <source>
        <dbReference type="PROSITE" id="PS50043"/>
    </source>
</evidence>
<dbReference type="InterPro" id="IPR000792">
    <property type="entry name" value="Tscrpt_reg_LuxR_C"/>
</dbReference>
<evidence type="ECO:0000256" key="3">
    <source>
        <dbReference type="ARBA" id="ARBA00023163"/>
    </source>
</evidence>
<dbReference type="PRINTS" id="PR00038">
    <property type="entry name" value="HTHLUXR"/>
</dbReference>